<protein>
    <submittedName>
        <fullName evidence="1">Uncharacterized protein</fullName>
    </submittedName>
</protein>
<accession>A0A4U0TL95</accession>
<proteinExistence type="predicted"/>
<gene>
    <name evidence="1" type="ORF">B0A50_07921</name>
</gene>
<reference evidence="1 2" key="1">
    <citation type="submission" date="2017-03" db="EMBL/GenBank/DDBJ databases">
        <title>Genomes of endolithic fungi from Antarctica.</title>
        <authorList>
            <person name="Coleine C."/>
            <person name="Masonjones S."/>
            <person name="Stajich J.E."/>
        </authorList>
    </citation>
    <scope>NUCLEOTIDE SEQUENCE [LARGE SCALE GENOMIC DNA]</scope>
    <source>
        <strain evidence="1 2">CCFEE 6315</strain>
    </source>
</reference>
<evidence type="ECO:0000313" key="1">
    <source>
        <dbReference type="EMBL" id="TKA22415.1"/>
    </source>
</evidence>
<dbReference type="OrthoDB" id="291007at2759"/>
<keyword evidence="2" id="KW-1185">Reference proteome</keyword>
<dbReference type="Proteomes" id="UP000308549">
    <property type="component" value="Unassembled WGS sequence"/>
</dbReference>
<organism evidence="1 2">
    <name type="scientific">Salinomyces thailandicus</name>
    <dbReference type="NCBI Taxonomy" id="706561"/>
    <lineage>
        <taxon>Eukaryota</taxon>
        <taxon>Fungi</taxon>
        <taxon>Dikarya</taxon>
        <taxon>Ascomycota</taxon>
        <taxon>Pezizomycotina</taxon>
        <taxon>Dothideomycetes</taxon>
        <taxon>Dothideomycetidae</taxon>
        <taxon>Mycosphaerellales</taxon>
        <taxon>Teratosphaeriaceae</taxon>
        <taxon>Salinomyces</taxon>
    </lineage>
</organism>
<name>A0A4U0TL95_9PEZI</name>
<comment type="caution">
    <text evidence="1">The sequence shown here is derived from an EMBL/GenBank/DDBJ whole genome shotgun (WGS) entry which is preliminary data.</text>
</comment>
<dbReference type="EMBL" id="NAJL01000075">
    <property type="protein sequence ID" value="TKA22415.1"/>
    <property type="molecule type" value="Genomic_DNA"/>
</dbReference>
<dbReference type="AlphaFoldDB" id="A0A4U0TL95"/>
<sequence length="268" mass="29846">MDGNSIRIYDMQASDDGSKRSLATFYNKAGYDYEAPDKRWRHYIHFSGLLHGRRHDESVSIDLHPKNFPGYAKAINALNEASCDPRFGADGGQSLTAEEKMAMVCRNTHLAQSFFPEMFNYVPWDHYGVLGFGSNVDDRSIMLYESGDPPLMTKKKDASIDSGLNFYSGGHPDPAKSSISVHDIWTVARIYPSRSGTDLTFLPMEAVGEGWGTRTVEIKGLWTAEQNMEVKDSLNWALPRVSGDRGEGSRADQNAISLQEVEVLPPES</sequence>
<evidence type="ECO:0000313" key="2">
    <source>
        <dbReference type="Proteomes" id="UP000308549"/>
    </source>
</evidence>